<comment type="cofactor">
    <cofactor evidence="1">
        <name>Mn(2+)</name>
        <dbReference type="ChEBI" id="CHEBI:29035"/>
    </cofactor>
</comment>
<dbReference type="InterPro" id="IPR020476">
    <property type="entry name" value="Nudix_hydrolase"/>
</dbReference>
<dbReference type="GO" id="GO:0034432">
    <property type="term" value="F:bis(5'-adenosyl)-pentaphosphatase activity"/>
    <property type="evidence" value="ECO:0007669"/>
    <property type="project" value="TreeGrafter"/>
</dbReference>
<gene>
    <name evidence="4" type="primary">rppH</name>
    <name evidence="4" type="synonym">nudH</name>
    <name evidence="6" type="ORF">FHS54_001368</name>
</gene>
<comment type="caution">
    <text evidence="6">The sequence shown here is derived from an EMBL/GenBank/DDBJ whole genome shotgun (WGS) entry which is preliminary data.</text>
</comment>
<dbReference type="EC" id="3.6.1.-" evidence="4"/>
<dbReference type="InterPro" id="IPR000086">
    <property type="entry name" value="NUDIX_hydrolase_dom"/>
</dbReference>
<organism evidence="6 7">
    <name type="scientific">Sphingobium vermicomposti</name>
    <dbReference type="NCBI Taxonomy" id="529005"/>
    <lineage>
        <taxon>Bacteria</taxon>
        <taxon>Pseudomonadati</taxon>
        <taxon>Pseudomonadota</taxon>
        <taxon>Alphaproteobacteria</taxon>
        <taxon>Sphingomonadales</taxon>
        <taxon>Sphingomonadaceae</taxon>
        <taxon>Sphingobium</taxon>
    </lineage>
</organism>
<dbReference type="GO" id="GO:0008893">
    <property type="term" value="F:guanosine-3',5'-bis(diphosphate) 3'-diphosphatase activity"/>
    <property type="evidence" value="ECO:0007669"/>
    <property type="project" value="TreeGrafter"/>
</dbReference>
<dbReference type="NCBIfam" id="NF001936">
    <property type="entry name" value="PRK00714.1-3"/>
    <property type="match status" value="1"/>
</dbReference>
<feature type="domain" description="Nudix hydrolase" evidence="5">
    <location>
        <begin position="26"/>
        <end position="170"/>
    </location>
</feature>
<dbReference type="CDD" id="cd03671">
    <property type="entry name" value="NUDIX_Ap4A_hydrolase_plant_like"/>
    <property type="match status" value="1"/>
</dbReference>
<dbReference type="Proteomes" id="UP000576821">
    <property type="component" value="Unassembled WGS sequence"/>
</dbReference>
<comment type="function">
    <text evidence="4">Accelerates the degradation of transcripts by removing pyrophosphate from the 5'-end of triphosphorylated RNA, leading to a more labile monophosphorylated state that can stimulate subsequent ribonuclease cleavage.</text>
</comment>
<comment type="cofactor">
    <cofactor evidence="2">
        <name>Mg(2+)</name>
        <dbReference type="ChEBI" id="CHEBI:18420"/>
    </cofactor>
</comment>
<dbReference type="PROSITE" id="PS51462">
    <property type="entry name" value="NUDIX"/>
    <property type="match status" value="1"/>
</dbReference>
<dbReference type="PRINTS" id="PR00502">
    <property type="entry name" value="NUDIXFAMILY"/>
</dbReference>
<dbReference type="NCBIfam" id="NF001938">
    <property type="entry name" value="PRK00714.1-5"/>
    <property type="match status" value="1"/>
</dbReference>
<evidence type="ECO:0000259" key="5">
    <source>
        <dbReference type="PROSITE" id="PS51462"/>
    </source>
</evidence>
<dbReference type="HAMAP" id="MF_00298">
    <property type="entry name" value="Nudix_RppH"/>
    <property type="match status" value="1"/>
</dbReference>
<comment type="cofactor">
    <cofactor evidence="4">
        <name>a divalent metal cation</name>
        <dbReference type="ChEBI" id="CHEBI:60240"/>
    </cofactor>
</comment>
<dbReference type="GO" id="GO:0006753">
    <property type="term" value="P:nucleoside phosphate metabolic process"/>
    <property type="evidence" value="ECO:0007669"/>
    <property type="project" value="TreeGrafter"/>
</dbReference>
<proteinExistence type="inferred from homology"/>
<name>A0A846M3B6_9SPHN</name>
<evidence type="ECO:0000256" key="4">
    <source>
        <dbReference type="HAMAP-Rule" id="MF_00298"/>
    </source>
</evidence>
<reference evidence="6 7" key="1">
    <citation type="submission" date="2020-03" db="EMBL/GenBank/DDBJ databases">
        <title>Genomic Encyclopedia of Type Strains, Phase IV (KMG-IV): sequencing the most valuable type-strain genomes for metagenomic binning, comparative biology and taxonomic classification.</title>
        <authorList>
            <person name="Goeker M."/>
        </authorList>
    </citation>
    <scope>NUCLEOTIDE SEQUENCE [LARGE SCALE GENOMIC DNA]</scope>
    <source>
        <strain evidence="6 7">DSM 21299</strain>
    </source>
</reference>
<sequence length="176" mass="20197">MATDDLRQNQRSGDVMASMPNDSELGYRPCVGVMLVNMEGKVFVGQRLDNKVEAWQMPQGGIDDGEDAKAAALRELGEETGIDQGHVEIIAKARDEHFYDLPPELIGKLWGGAFRGQRQVWFLARFLGSDDHVNIQTKHPEFRDWKWVDPEMLPDIIVPFKRKLYRDILQEFRTLI</sequence>
<evidence type="ECO:0000313" key="7">
    <source>
        <dbReference type="Proteomes" id="UP000576821"/>
    </source>
</evidence>
<dbReference type="EMBL" id="JAASQR010000002">
    <property type="protein sequence ID" value="NIJ16402.1"/>
    <property type="molecule type" value="Genomic_DNA"/>
</dbReference>
<dbReference type="SUPFAM" id="SSF55811">
    <property type="entry name" value="Nudix"/>
    <property type="match status" value="1"/>
</dbReference>
<dbReference type="PANTHER" id="PTHR11839:SF22">
    <property type="entry name" value="NUDIX HYDROLASE 26, CHLOROPLASTIC"/>
    <property type="match status" value="1"/>
</dbReference>
<dbReference type="Pfam" id="PF00293">
    <property type="entry name" value="NUDIX"/>
    <property type="match status" value="1"/>
</dbReference>
<evidence type="ECO:0000256" key="3">
    <source>
        <dbReference type="ARBA" id="ARBA00022801"/>
    </source>
</evidence>
<evidence type="ECO:0000256" key="2">
    <source>
        <dbReference type="ARBA" id="ARBA00001946"/>
    </source>
</evidence>
<accession>A0A846M3B6</accession>
<keyword evidence="7" id="KW-1185">Reference proteome</keyword>
<evidence type="ECO:0000256" key="1">
    <source>
        <dbReference type="ARBA" id="ARBA00001936"/>
    </source>
</evidence>
<dbReference type="PROSITE" id="PS00893">
    <property type="entry name" value="NUDIX_BOX"/>
    <property type="match status" value="1"/>
</dbReference>
<dbReference type="AlphaFoldDB" id="A0A846M3B6"/>
<dbReference type="GO" id="GO:0019693">
    <property type="term" value="P:ribose phosphate metabolic process"/>
    <property type="evidence" value="ECO:0007669"/>
    <property type="project" value="TreeGrafter"/>
</dbReference>
<dbReference type="InterPro" id="IPR020084">
    <property type="entry name" value="NUDIX_hydrolase_CS"/>
</dbReference>
<dbReference type="PANTHER" id="PTHR11839">
    <property type="entry name" value="UDP/ADP-SUGAR PYROPHOSPHATASE"/>
    <property type="match status" value="1"/>
</dbReference>
<feature type="short sequence motif" description="Nudix box" evidence="4">
    <location>
        <begin position="60"/>
        <end position="81"/>
    </location>
</feature>
<keyword evidence="3 4" id="KW-0378">Hydrolase</keyword>
<dbReference type="InterPro" id="IPR015797">
    <property type="entry name" value="NUDIX_hydrolase-like_dom_sf"/>
</dbReference>
<evidence type="ECO:0000313" key="6">
    <source>
        <dbReference type="EMBL" id="NIJ16402.1"/>
    </source>
</evidence>
<dbReference type="InterPro" id="IPR022927">
    <property type="entry name" value="RppH"/>
</dbReference>
<dbReference type="Gene3D" id="3.90.79.10">
    <property type="entry name" value="Nucleoside Triphosphate Pyrophosphohydrolase"/>
    <property type="match status" value="1"/>
</dbReference>
<comment type="similarity">
    <text evidence="4">Belongs to the Nudix hydrolase family. RppH subfamily.</text>
</comment>
<protein>
    <recommendedName>
        <fullName evidence="4">RNA pyrophosphohydrolase</fullName>
        <ecNumber evidence="4">3.6.1.-</ecNumber>
    </recommendedName>
    <alternativeName>
        <fullName evidence="4">(Di)nucleoside polyphosphate hydrolase</fullName>
    </alternativeName>
</protein>